<dbReference type="InterPro" id="IPR006085">
    <property type="entry name" value="XPG_DNA_repair_N"/>
</dbReference>
<organism evidence="15 16">
    <name type="scientific">Perkinsus olseni</name>
    <name type="common">Perkinsus atlanticus</name>
    <dbReference type="NCBI Taxonomy" id="32597"/>
    <lineage>
        <taxon>Eukaryota</taxon>
        <taxon>Sar</taxon>
        <taxon>Alveolata</taxon>
        <taxon>Perkinsozoa</taxon>
        <taxon>Perkinsea</taxon>
        <taxon>Perkinsida</taxon>
        <taxon>Perkinsidae</taxon>
        <taxon>Perkinsus</taxon>
    </lineage>
</organism>
<comment type="cofactor">
    <cofactor evidence="1">
        <name>Mg(2+)</name>
        <dbReference type="ChEBI" id="CHEBI:18420"/>
    </cofactor>
</comment>
<proteinExistence type="predicted"/>
<comment type="caution">
    <text evidence="15">The sequence shown here is derived from an EMBL/GenBank/DDBJ whole genome shotgun (WGS) entry which is preliminary data.</text>
</comment>
<dbReference type="InterPro" id="IPR029060">
    <property type="entry name" value="PIN-like_dom_sf"/>
</dbReference>
<evidence type="ECO:0000256" key="3">
    <source>
        <dbReference type="ARBA" id="ARBA00022553"/>
    </source>
</evidence>
<evidence type="ECO:0000256" key="5">
    <source>
        <dbReference type="ARBA" id="ARBA00022723"/>
    </source>
</evidence>
<evidence type="ECO:0000313" key="16">
    <source>
        <dbReference type="Proteomes" id="UP000570595"/>
    </source>
</evidence>
<dbReference type="Pfam" id="PF00752">
    <property type="entry name" value="XPG_N"/>
    <property type="match status" value="1"/>
</dbReference>
<dbReference type="GO" id="GO:0005634">
    <property type="term" value="C:nucleus"/>
    <property type="evidence" value="ECO:0007669"/>
    <property type="project" value="UniProtKB-SubCell"/>
</dbReference>
<accession>A0A7J6L8K7</accession>
<dbReference type="SMART" id="SM00279">
    <property type="entry name" value="HhH2"/>
    <property type="match status" value="1"/>
</dbReference>
<feature type="region of interest" description="Disordered" evidence="12">
    <location>
        <begin position="129"/>
        <end position="213"/>
    </location>
</feature>
<dbReference type="InterPro" id="IPR008918">
    <property type="entry name" value="HhH2"/>
</dbReference>
<feature type="compositionally biased region" description="Basic and acidic residues" evidence="12">
    <location>
        <begin position="199"/>
        <end position="208"/>
    </location>
</feature>
<feature type="compositionally biased region" description="Low complexity" evidence="12">
    <location>
        <begin position="627"/>
        <end position="641"/>
    </location>
</feature>
<keyword evidence="11" id="KW-0539">Nucleus</keyword>
<keyword evidence="9" id="KW-0496">Mitochondrion</keyword>
<evidence type="ECO:0000256" key="12">
    <source>
        <dbReference type="SAM" id="MobiDB-lite"/>
    </source>
</evidence>
<dbReference type="SMART" id="SM00484">
    <property type="entry name" value="XPGI"/>
    <property type="match status" value="1"/>
</dbReference>
<evidence type="ECO:0000256" key="1">
    <source>
        <dbReference type="ARBA" id="ARBA00001946"/>
    </source>
</evidence>
<dbReference type="Pfam" id="PF00867">
    <property type="entry name" value="XPG_I"/>
    <property type="match status" value="1"/>
</dbReference>
<dbReference type="Proteomes" id="UP000570595">
    <property type="component" value="Unassembled WGS sequence"/>
</dbReference>
<feature type="region of interest" description="Disordered" evidence="12">
    <location>
        <begin position="340"/>
        <end position="381"/>
    </location>
</feature>
<dbReference type="InterPro" id="IPR006084">
    <property type="entry name" value="XPG/Rad2"/>
</dbReference>
<dbReference type="CDD" id="cd09868">
    <property type="entry name" value="PIN_XPG_RAD2"/>
    <property type="match status" value="1"/>
</dbReference>
<evidence type="ECO:0000259" key="14">
    <source>
        <dbReference type="SMART" id="SM00485"/>
    </source>
</evidence>
<dbReference type="OrthoDB" id="444121at2759"/>
<dbReference type="GO" id="GO:0016788">
    <property type="term" value="F:hydrolase activity, acting on ester bonds"/>
    <property type="evidence" value="ECO:0007669"/>
    <property type="project" value="InterPro"/>
</dbReference>
<keyword evidence="3" id="KW-0597">Phosphoprotein</keyword>
<sequence>MGVSGLWQLVSPYGRRVSLDVMANKAGQSNDRVGLSRLSLQILAIDASIWMYHFVRAMPPNKKGPHMLGFFRRLCKLLFLKVKPIIVFDGPAPKLKRDTIAKRAREAEKAEARLRRTAQQLVKNRLLQKAASRVESEGTTAGAQGSSSSSSSTTGATGPDGSTAEVADSISVSSSSDSDASSDSEWSSARTLNGVPSSEEERRNEPSQRRRRWRYNKAVPSAFRGFLAERRGLDDIQVSQEAVRELEDMVQDQGQNSKSGGYDLDTVAQLPTMVRYKVLLEVRERVMNDGRARAIHHQAVAGAEGIAFASNTAQYMELVRVNEMISKTKLEIAKEEEEHRLAAKGEDSTAKGIYVPPEAVTSSSSSPSPPPEFEWRQKKKSRSRYMNNLDNLNYAPMEDFHLKHTLEEVLSGSPDSEAEGAVVKTEEKAGALESSDDALGNDSDSSSGVDFDNMFADDEPQGVKSTEEDEVAEVPLLRLSPARGRISNVNSDPGRSIGRLKVNLKRKGTSKELSSPEEIIPDKASQTVPLLVAKEDGICDVKMGADEPTAVLPQGGPVGDDGGELSRDSSELCAVHEPNSVAVSENEEGTVEMIEVFANKRPIDTATQSDIMMDDRGAVPASHKVEASPFSSSTAAESSSPGHLRPGSSVELPTAGDLTQPKIVSETRASAEPAEEELELGAKRLRRERSLSASRTKRIRDEARKPEGVSLDRPPIEGATRTAWVPQPRTVGQPRPSDDATREAESAEAKAALEELDDIDIDALVEIERKMIDIEEMPKPRNRSRNKANQAPLSAIDDLQNKLRVEEKLLEDNVNKLAKQQTEVDFRALKEEIQLLLTAFGIPWVDAPCEAEAQCVALVQNGLADGVISDDSDTLMYGADVVLRRLYFDAMYVEMYSSNRMPDRLREQDAMVSLAMLLGCDYTPGVLGIGAVNALEIIEAGYVGMERLLQLRVWASALVSEDPKEIEAPVPGEEGVDSLQLRQFKRDHGGYRSTWTFPKDFPRQDVWDALSRPVVDDSKEPFSWAEPDALEIEGLMSKYTDMTQESVAQLLRPVLEKEKSTMVQRRITDYFAPKFDRGRVVDVHSKRMQKAVKGLAREQSKKRKAATAPVELDDEDDELTVYLAFPSYILITSTTEPGLSRFELFCAESRIGYISTSETLNQKILRWLDVTGMLTRWHSRREFILDMDPYFRKNSGMWTEWERKTLLFLFYCCTLATPYSAYLDLQELKHQGTKPPRPVSLESRFMNQRRYDFTWMHPQDKFCSECRPVELECKKMCFDRYRSMDYRMYGFQRPRIQTFYSFSTW</sequence>
<evidence type="ECO:0000256" key="2">
    <source>
        <dbReference type="ARBA" id="ARBA00004123"/>
    </source>
</evidence>
<feature type="domain" description="XPG-I" evidence="13">
    <location>
        <begin position="838"/>
        <end position="907"/>
    </location>
</feature>
<dbReference type="SUPFAM" id="SSF88723">
    <property type="entry name" value="PIN domain-like"/>
    <property type="match status" value="1"/>
</dbReference>
<evidence type="ECO:0000256" key="7">
    <source>
        <dbReference type="ARBA" id="ARBA00022801"/>
    </source>
</evidence>
<comment type="subcellular location">
    <subcellularLocation>
        <location evidence="2">Nucleus</location>
    </subcellularLocation>
</comment>
<dbReference type="SUPFAM" id="SSF47807">
    <property type="entry name" value="5' to 3' exonuclease, C-terminal subdomain"/>
    <property type="match status" value="1"/>
</dbReference>
<keyword evidence="8" id="KW-0460">Magnesium</keyword>
<dbReference type="PANTHER" id="PTHR16171">
    <property type="entry name" value="DNA REPAIR PROTEIN COMPLEMENTING XP-G CELLS-RELATED"/>
    <property type="match status" value="1"/>
</dbReference>
<feature type="compositionally biased region" description="Basic and acidic residues" evidence="12">
    <location>
        <begin position="736"/>
        <end position="749"/>
    </location>
</feature>
<evidence type="ECO:0000259" key="13">
    <source>
        <dbReference type="SMART" id="SM00484"/>
    </source>
</evidence>
<dbReference type="GO" id="GO:0006281">
    <property type="term" value="P:DNA repair"/>
    <property type="evidence" value="ECO:0007669"/>
    <property type="project" value="UniProtKB-KW"/>
</dbReference>
<evidence type="ECO:0000256" key="4">
    <source>
        <dbReference type="ARBA" id="ARBA00022722"/>
    </source>
</evidence>
<dbReference type="InterPro" id="IPR006086">
    <property type="entry name" value="XPG-I_dom"/>
</dbReference>
<dbReference type="InterPro" id="IPR019974">
    <property type="entry name" value="XPG_CS"/>
</dbReference>
<evidence type="ECO:0000256" key="9">
    <source>
        <dbReference type="ARBA" id="ARBA00023128"/>
    </source>
</evidence>
<gene>
    <name evidence="15" type="primary">ERCC5</name>
    <name evidence="15" type="ORF">FOZ61_007532</name>
</gene>
<feature type="region of interest" description="Disordered" evidence="12">
    <location>
        <begin position="411"/>
        <end position="477"/>
    </location>
</feature>
<evidence type="ECO:0000313" key="15">
    <source>
        <dbReference type="EMBL" id="KAF4655535.1"/>
    </source>
</evidence>
<name>A0A7J6L8K7_PEROL</name>
<evidence type="ECO:0000256" key="8">
    <source>
        <dbReference type="ARBA" id="ARBA00022842"/>
    </source>
</evidence>
<dbReference type="GO" id="GO:0004520">
    <property type="term" value="F:DNA endonuclease activity"/>
    <property type="evidence" value="ECO:0007669"/>
    <property type="project" value="TreeGrafter"/>
</dbReference>
<feature type="domain" description="XPG N-terminal" evidence="14">
    <location>
        <begin position="1"/>
        <end position="110"/>
    </location>
</feature>
<dbReference type="PANTHER" id="PTHR16171:SF7">
    <property type="entry name" value="DNA REPAIR PROTEIN RAD2"/>
    <property type="match status" value="1"/>
</dbReference>
<dbReference type="Gene3D" id="1.10.150.20">
    <property type="entry name" value="5' to 3' exonuclease, C-terminal subdomain"/>
    <property type="match status" value="1"/>
</dbReference>
<keyword evidence="10" id="KW-0234">DNA repair</keyword>
<keyword evidence="5" id="KW-0479">Metal-binding</keyword>
<dbReference type="Gene3D" id="3.40.50.1010">
    <property type="entry name" value="5'-nuclease"/>
    <property type="match status" value="2"/>
</dbReference>
<feature type="region of interest" description="Disordered" evidence="12">
    <location>
        <begin position="547"/>
        <end position="570"/>
    </location>
</feature>
<evidence type="ECO:0000256" key="10">
    <source>
        <dbReference type="ARBA" id="ARBA00023204"/>
    </source>
</evidence>
<dbReference type="PRINTS" id="PR00853">
    <property type="entry name" value="XPGRADSUPER"/>
</dbReference>
<dbReference type="SMART" id="SM00485">
    <property type="entry name" value="XPGN"/>
    <property type="match status" value="1"/>
</dbReference>
<dbReference type="InterPro" id="IPR036279">
    <property type="entry name" value="5-3_exonuclease_C_sf"/>
</dbReference>
<dbReference type="GO" id="GO:0003697">
    <property type="term" value="F:single-stranded DNA binding"/>
    <property type="evidence" value="ECO:0007669"/>
    <property type="project" value="TreeGrafter"/>
</dbReference>
<feature type="compositionally biased region" description="Low complexity" evidence="12">
    <location>
        <begin position="137"/>
        <end position="189"/>
    </location>
</feature>
<dbReference type="EMBL" id="JABAHT010000461">
    <property type="protein sequence ID" value="KAF4655535.1"/>
    <property type="molecule type" value="Genomic_DNA"/>
</dbReference>
<dbReference type="GO" id="GO:0046872">
    <property type="term" value="F:metal ion binding"/>
    <property type="evidence" value="ECO:0007669"/>
    <property type="project" value="UniProtKB-KW"/>
</dbReference>
<feature type="compositionally biased region" description="Basic and acidic residues" evidence="12">
    <location>
        <begin position="340"/>
        <end position="349"/>
    </location>
</feature>
<reference evidence="15 16" key="1">
    <citation type="submission" date="2020-04" db="EMBL/GenBank/DDBJ databases">
        <title>Perkinsus olseni comparative genomics.</title>
        <authorList>
            <person name="Bogema D.R."/>
        </authorList>
    </citation>
    <scope>NUCLEOTIDE SEQUENCE [LARGE SCALE GENOMIC DNA]</scope>
    <source>
        <strain evidence="15">ATCC PRA-179</strain>
    </source>
</reference>
<keyword evidence="7" id="KW-0378">Hydrolase</keyword>
<dbReference type="PROSITE" id="PS00841">
    <property type="entry name" value="XPG_1"/>
    <property type="match status" value="1"/>
</dbReference>
<keyword evidence="6" id="KW-0227">DNA damage</keyword>
<feature type="region of interest" description="Disordered" evidence="12">
    <location>
        <begin position="602"/>
        <end position="749"/>
    </location>
</feature>
<evidence type="ECO:0000256" key="6">
    <source>
        <dbReference type="ARBA" id="ARBA00022763"/>
    </source>
</evidence>
<keyword evidence="4" id="KW-0540">Nuclease</keyword>
<evidence type="ECO:0000256" key="11">
    <source>
        <dbReference type="ARBA" id="ARBA00023242"/>
    </source>
</evidence>
<protein>
    <submittedName>
        <fullName evidence="15">Excision repair cross-complementing rodent repair deficiency, complementation group 5</fullName>
    </submittedName>
</protein>